<gene>
    <name evidence="2" type="ORF">ATE48_02130</name>
</gene>
<organism evidence="2 3">
    <name type="scientific">Candidatus Viadribacter manganicus</name>
    <dbReference type="NCBI Taxonomy" id="1759059"/>
    <lineage>
        <taxon>Bacteria</taxon>
        <taxon>Pseudomonadati</taxon>
        <taxon>Pseudomonadota</taxon>
        <taxon>Alphaproteobacteria</taxon>
        <taxon>Hyphomonadales</taxon>
        <taxon>Hyphomonadaceae</taxon>
        <taxon>Candidatus Viadribacter</taxon>
    </lineage>
</organism>
<dbReference type="InParanoid" id="A0A1B1AE22"/>
<keyword evidence="1" id="KW-0472">Membrane</keyword>
<feature type="transmembrane region" description="Helical" evidence="1">
    <location>
        <begin position="106"/>
        <end position="124"/>
    </location>
</feature>
<name>A0A1B1AE22_9PROT</name>
<dbReference type="AlphaFoldDB" id="A0A1B1AE22"/>
<dbReference type="RefSeq" id="WP_066767361.1">
    <property type="nucleotide sequence ID" value="NZ_CP013244.1"/>
</dbReference>
<evidence type="ECO:0000313" key="2">
    <source>
        <dbReference type="EMBL" id="ANP44806.1"/>
    </source>
</evidence>
<accession>A0A1B1AE22</accession>
<dbReference type="EMBL" id="CP013244">
    <property type="protein sequence ID" value="ANP44806.1"/>
    <property type="molecule type" value="Genomic_DNA"/>
</dbReference>
<proteinExistence type="predicted"/>
<keyword evidence="3" id="KW-1185">Reference proteome</keyword>
<evidence type="ECO:0000256" key="1">
    <source>
        <dbReference type="SAM" id="Phobius"/>
    </source>
</evidence>
<evidence type="ECO:0000313" key="3">
    <source>
        <dbReference type="Proteomes" id="UP000092498"/>
    </source>
</evidence>
<dbReference type="STRING" id="1759059.ATE48_02130"/>
<keyword evidence="1" id="KW-0812">Transmembrane</keyword>
<feature type="transmembrane region" description="Helical" evidence="1">
    <location>
        <begin position="43"/>
        <end position="64"/>
    </location>
</feature>
<dbReference type="Proteomes" id="UP000092498">
    <property type="component" value="Chromosome"/>
</dbReference>
<protein>
    <submittedName>
        <fullName evidence="2">Uncharacterized protein</fullName>
    </submittedName>
</protein>
<sequence length="129" mass="13329">MTDFDALLKRSFAEAHEPADDGFVVNVTNTVAHREASLKARGYMQYGAITIAAAAVSWGLYTFAGVFGQEMMATAGLEVARMHAAVNAAPDASAAAQGFLQSMGAGLTQILLVTAALAGGAVAYRSTQD</sequence>
<keyword evidence="1" id="KW-1133">Transmembrane helix</keyword>
<dbReference type="KEGG" id="cbot:ATE48_02130"/>
<reference evidence="2 3" key="1">
    <citation type="submission" date="2015-11" db="EMBL/GenBank/DDBJ databases">
        <title>Whole-Genome Sequence of Candidatus Oderbacter manganicum from the National Park Lower Oder Valley, Germany.</title>
        <authorList>
            <person name="Braun B."/>
            <person name="Liere K."/>
            <person name="Szewzyk U."/>
        </authorList>
    </citation>
    <scope>NUCLEOTIDE SEQUENCE [LARGE SCALE GENOMIC DNA]</scope>
    <source>
        <strain evidence="2 3">OTSz_A_272</strain>
    </source>
</reference>
<dbReference type="OrthoDB" id="8480895at2"/>